<evidence type="ECO:0000256" key="1">
    <source>
        <dbReference type="SAM" id="SignalP"/>
    </source>
</evidence>
<evidence type="ECO:0008006" key="4">
    <source>
        <dbReference type="Google" id="ProtNLM"/>
    </source>
</evidence>
<reference evidence="2 3" key="1">
    <citation type="submission" date="2024-01" db="EMBL/GenBank/DDBJ databases">
        <title>The genomes of 5 underutilized Papilionoideae crops provide insights into root nodulation and disease resistance.</title>
        <authorList>
            <person name="Yuan L."/>
        </authorList>
    </citation>
    <scope>NUCLEOTIDE SEQUENCE [LARGE SCALE GENOMIC DNA]</scope>
    <source>
        <strain evidence="2">LY-2023</strain>
        <tissue evidence="2">Leaf</tissue>
    </source>
</reference>
<name>A0AAN9J6I0_CLITE</name>
<proteinExistence type="predicted"/>
<dbReference type="AlphaFoldDB" id="A0AAN9J6I0"/>
<evidence type="ECO:0000313" key="2">
    <source>
        <dbReference type="EMBL" id="KAK7292649.1"/>
    </source>
</evidence>
<keyword evidence="3" id="KW-1185">Reference proteome</keyword>
<keyword evidence="1" id="KW-0732">Signal</keyword>
<gene>
    <name evidence="2" type="ORF">RJT34_15500</name>
</gene>
<organism evidence="2 3">
    <name type="scientific">Clitoria ternatea</name>
    <name type="common">Butterfly pea</name>
    <dbReference type="NCBI Taxonomy" id="43366"/>
    <lineage>
        <taxon>Eukaryota</taxon>
        <taxon>Viridiplantae</taxon>
        <taxon>Streptophyta</taxon>
        <taxon>Embryophyta</taxon>
        <taxon>Tracheophyta</taxon>
        <taxon>Spermatophyta</taxon>
        <taxon>Magnoliopsida</taxon>
        <taxon>eudicotyledons</taxon>
        <taxon>Gunneridae</taxon>
        <taxon>Pentapetalae</taxon>
        <taxon>rosids</taxon>
        <taxon>fabids</taxon>
        <taxon>Fabales</taxon>
        <taxon>Fabaceae</taxon>
        <taxon>Papilionoideae</taxon>
        <taxon>50 kb inversion clade</taxon>
        <taxon>NPAAA clade</taxon>
        <taxon>indigoferoid/millettioid clade</taxon>
        <taxon>Phaseoleae</taxon>
        <taxon>Clitoria</taxon>
    </lineage>
</organism>
<sequence>MKFCLYFFLFAFDVVYVCMKSNAKGLKKKHDKVCDMQDSLSTSFCYDQVLHAVYSLIIFHYRTILKS</sequence>
<dbReference type="EMBL" id="JAYKXN010000004">
    <property type="protein sequence ID" value="KAK7292649.1"/>
    <property type="molecule type" value="Genomic_DNA"/>
</dbReference>
<feature type="chain" id="PRO_5042915672" description="Cyclotide" evidence="1">
    <location>
        <begin position="20"/>
        <end position="67"/>
    </location>
</feature>
<accession>A0AAN9J6I0</accession>
<evidence type="ECO:0000313" key="3">
    <source>
        <dbReference type="Proteomes" id="UP001359559"/>
    </source>
</evidence>
<feature type="signal peptide" evidence="1">
    <location>
        <begin position="1"/>
        <end position="19"/>
    </location>
</feature>
<protein>
    <recommendedName>
        <fullName evidence="4">Cyclotide</fullName>
    </recommendedName>
</protein>
<dbReference type="Proteomes" id="UP001359559">
    <property type="component" value="Unassembled WGS sequence"/>
</dbReference>
<comment type="caution">
    <text evidence="2">The sequence shown here is derived from an EMBL/GenBank/DDBJ whole genome shotgun (WGS) entry which is preliminary data.</text>
</comment>